<dbReference type="GO" id="GO:0004674">
    <property type="term" value="F:protein serine/threonine kinase activity"/>
    <property type="evidence" value="ECO:0007669"/>
    <property type="project" value="InterPro"/>
</dbReference>
<dbReference type="EMBL" id="AKIJ01000002">
    <property type="protein sequence ID" value="KFG26633.1"/>
    <property type="molecule type" value="Genomic_DNA"/>
</dbReference>
<dbReference type="HOGENOM" id="CLU_406009_0_0_1"/>
<keyword evidence="4" id="KW-1133">Transmembrane helix</keyword>
<evidence type="ECO:0000256" key="1">
    <source>
        <dbReference type="ARBA" id="ARBA00022729"/>
    </source>
</evidence>
<accession>A0A086J3B5</accession>
<evidence type="ECO:0000313" key="7">
    <source>
        <dbReference type="EMBL" id="KFG26633.1"/>
    </source>
</evidence>
<dbReference type="PANTHER" id="PTHR13954">
    <property type="entry name" value="IRE1-RELATED"/>
    <property type="match status" value="1"/>
</dbReference>
<reference evidence="7 8" key="1">
    <citation type="journal article" date="2014" name="Genome Announc.">
        <title>Genome Sequence of the Microsporidian Species Nematocida sp1 Strain ERTm6 (ATCC PRA-372).</title>
        <authorList>
            <person name="Bakowski M.A."/>
            <person name="Priest M."/>
            <person name="Young S."/>
            <person name="Cuomo C.A."/>
            <person name="Troemel E.R."/>
        </authorList>
    </citation>
    <scope>NUCLEOTIDE SEQUENCE [LARGE SCALE GENOMIC DNA]</scope>
    <source>
        <strain evidence="7 8">ERTm6</strain>
    </source>
</reference>
<feature type="chain" id="PRO_5001807758" description="KEN domain-containing protein" evidence="5">
    <location>
        <begin position="17"/>
        <end position="672"/>
    </location>
</feature>
<dbReference type="GO" id="GO:1990604">
    <property type="term" value="C:IRE1-TRAF2-ASK1 complex"/>
    <property type="evidence" value="ECO:0007669"/>
    <property type="project" value="TreeGrafter"/>
</dbReference>
<feature type="domain" description="KEN" evidence="6">
    <location>
        <begin position="539"/>
        <end position="671"/>
    </location>
</feature>
<dbReference type="GO" id="GO:0006397">
    <property type="term" value="P:mRNA processing"/>
    <property type="evidence" value="ECO:0007669"/>
    <property type="project" value="InterPro"/>
</dbReference>
<dbReference type="InterPro" id="IPR038357">
    <property type="entry name" value="KEN_sf"/>
</dbReference>
<dbReference type="GeneID" id="77675757"/>
<dbReference type="PROSITE" id="PS51392">
    <property type="entry name" value="KEN"/>
    <property type="match status" value="1"/>
</dbReference>
<keyword evidence="1 5" id="KW-0732">Signal</keyword>
<feature type="signal peptide" evidence="5">
    <location>
        <begin position="1"/>
        <end position="16"/>
    </location>
</feature>
<keyword evidence="2" id="KW-0547">Nucleotide-binding</keyword>
<evidence type="ECO:0000259" key="6">
    <source>
        <dbReference type="PROSITE" id="PS51392"/>
    </source>
</evidence>
<sequence>MLRLFIVLYFAGKCLSGVEIQRSVLLEDVAVFEADGQLAVYSLSARKVIEKIAMPLHRFSTVHNRITNMQAHRESSGNEEASGLNTSSNHLQNAAIDPSMYSNVHLESLGVQKSTNIYTIQERQGNTDIVPCAAPTRTANSAIIVPGGIVASKEKRIGVEYIRSCVGVIVCVYNETVTKVFKKNGMLEYIDRELTTILNATVVTRSSLHIKALEDLQCKYNTHIYLLKEIDNMYYFSKVSISEIAEVHKTFINIALNWVLCFCLFIGGLFLVIPVGIRIFGHRDKSITIFKGPRPHDKLHPGMLFGTKKVLVRIFRKSRKEERDEHRNIALLNEIQSTCLYAEETREHFFMVYPRDMQPLCELVKNTLDLTDLIFNLHRYMGDLHRRGIGQIDLTMHNIFITPSNTLLLLGVAKMAVVQETWKFEKTAQNSKLEKAHEEEVLEENTMERCIAADYFALSRLCYNIYVTSKWNECCAGNYHQKEFSEALPDILLYDYRKYPKFIMDANSKYRIELFDWMATLCTNTTVQSPVPHPIFWTHTQSLEFLSLFSDFVFDHPAMLVLETSKIGLTITADMSNWDVYIDIDLLNHLTRNGKYYYNTKVLRDLLRLIRNNGRHFQSIPAEGREYFEDKVSIFLSFFLKKFAYIILLIYYTAEEYGLLHEKIFVEIFQPQ</sequence>
<name>A0A086J3B5_NEMA1</name>
<dbReference type="InterPro" id="IPR010513">
    <property type="entry name" value="KEN_dom"/>
</dbReference>
<dbReference type="GO" id="GO:0036498">
    <property type="term" value="P:IRE1-mediated unfolded protein response"/>
    <property type="evidence" value="ECO:0007669"/>
    <property type="project" value="TreeGrafter"/>
</dbReference>
<proteinExistence type="predicted"/>
<dbReference type="RefSeq" id="XP_052905188.1">
    <property type="nucleotide sequence ID" value="XM_053048428.1"/>
</dbReference>
<protein>
    <recommendedName>
        <fullName evidence="6">KEN domain-containing protein</fullName>
    </recommendedName>
</protein>
<keyword evidence="8" id="KW-1185">Reference proteome</keyword>
<dbReference type="GO" id="GO:0004521">
    <property type="term" value="F:RNA endonuclease activity"/>
    <property type="evidence" value="ECO:0007669"/>
    <property type="project" value="InterPro"/>
</dbReference>
<organism evidence="7 8">
    <name type="scientific">Nematocida ausubeli (strain ATCC PRA-371 / ERTm2)</name>
    <name type="common">Nematode killer fungus</name>
    <dbReference type="NCBI Taxonomy" id="1913371"/>
    <lineage>
        <taxon>Eukaryota</taxon>
        <taxon>Fungi</taxon>
        <taxon>Fungi incertae sedis</taxon>
        <taxon>Microsporidia</taxon>
        <taxon>Nematocida</taxon>
    </lineage>
</organism>
<dbReference type="GO" id="GO:0005524">
    <property type="term" value="F:ATP binding"/>
    <property type="evidence" value="ECO:0007669"/>
    <property type="project" value="UniProtKB-KW"/>
</dbReference>
<comment type="caution">
    <text evidence="7">The sequence shown here is derived from an EMBL/GenBank/DDBJ whole genome shotgun (WGS) entry which is preliminary data.</text>
</comment>
<dbReference type="Proteomes" id="UP000054524">
    <property type="component" value="Unassembled WGS sequence"/>
</dbReference>
<dbReference type="Gene3D" id="1.20.1440.180">
    <property type="entry name" value="KEN domain"/>
    <property type="match status" value="1"/>
</dbReference>
<keyword evidence="4" id="KW-0472">Membrane</keyword>
<evidence type="ECO:0000256" key="3">
    <source>
        <dbReference type="ARBA" id="ARBA00022840"/>
    </source>
</evidence>
<evidence type="ECO:0000313" key="8">
    <source>
        <dbReference type="Proteomes" id="UP000054524"/>
    </source>
</evidence>
<feature type="transmembrane region" description="Helical" evidence="4">
    <location>
        <begin position="255"/>
        <end position="277"/>
    </location>
</feature>
<evidence type="ECO:0000256" key="4">
    <source>
        <dbReference type="SAM" id="Phobius"/>
    </source>
</evidence>
<evidence type="ECO:0000256" key="2">
    <source>
        <dbReference type="ARBA" id="ARBA00022741"/>
    </source>
</evidence>
<gene>
    <name evidence="7" type="ORF">NESG_00784</name>
</gene>
<dbReference type="GO" id="GO:0051082">
    <property type="term" value="F:unfolded protein binding"/>
    <property type="evidence" value="ECO:0007669"/>
    <property type="project" value="TreeGrafter"/>
</dbReference>
<feature type="transmembrane region" description="Helical" evidence="4">
    <location>
        <begin position="634"/>
        <end position="654"/>
    </location>
</feature>
<dbReference type="Pfam" id="PF06479">
    <property type="entry name" value="Ribonuc_2-5A"/>
    <property type="match status" value="1"/>
</dbReference>
<keyword evidence="4" id="KW-0812">Transmembrane</keyword>
<keyword evidence="3" id="KW-0067">ATP-binding</keyword>
<dbReference type="PANTHER" id="PTHR13954:SF6">
    <property type="entry name" value="NON-SPECIFIC SERINE_THREONINE PROTEIN KINASE"/>
    <property type="match status" value="1"/>
</dbReference>
<dbReference type="AlphaFoldDB" id="A0A086J3B5"/>
<dbReference type="GO" id="GO:0070059">
    <property type="term" value="P:intrinsic apoptotic signaling pathway in response to endoplasmic reticulum stress"/>
    <property type="evidence" value="ECO:0007669"/>
    <property type="project" value="TreeGrafter"/>
</dbReference>
<dbReference type="InterPro" id="IPR045133">
    <property type="entry name" value="IRE1/2-like"/>
</dbReference>
<evidence type="ECO:0000256" key="5">
    <source>
        <dbReference type="SAM" id="SignalP"/>
    </source>
</evidence>